<feature type="transmembrane region" description="Helical" evidence="1">
    <location>
        <begin position="15"/>
        <end position="32"/>
    </location>
</feature>
<protein>
    <submittedName>
        <fullName evidence="2">Uncharacterized protein</fullName>
    </submittedName>
</protein>
<dbReference type="AlphaFoldDB" id="A0A1G2UM16"/>
<evidence type="ECO:0000313" key="3">
    <source>
        <dbReference type="Proteomes" id="UP000177202"/>
    </source>
</evidence>
<organism evidence="2 3">
    <name type="scientific">Candidatus Zambryskibacteria bacterium RIFCSPLOWO2_02_FULL_44_12b</name>
    <dbReference type="NCBI Taxonomy" id="1802772"/>
    <lineage>
        <taxon>Bacteria</taxon>
        <taxon>Candidatus Zambryskiibacteriota</taxon>
    </lineage>
</organism>
<keyword evidence="1" id="KW-0812">Transmembrane</keyword>
<evidence type="ECO:0000313" key="2">
    <source>
        <dbReference type="EMBL" id="OHB10463.1"/>
    </source>
</evidence>
<gene>
    <name evidence="2" type="ORF">A3H60_00345</name>
</gene>
<proteinExistence type="predicted"/>
<reference evidence="2 3" key="1">
    <citation type="journal article" date="2016" name="Nat. Commun.">
        <title>Thousands of microbial genomes shed light on interconnected biogeochemical processes in an aquifer system.</title>
        <authorList>
            <person name="Anantharaman K."/>
            <person name="Brown C.T."/>
            <person name="Hug L.A."/>
            <person name="Sharon I."/>
            <person name="Castelle C.J."/>
            <person name="Probst A.J."/>
            <person name="Thomas B.C."/>
            <person name="Singh A."/>
            <person name="Wilkins M.J."/>
            <person name="Karaoz U."/>
            <person name="Brodie E.L."/>
            <person name="Williams K.H."/>
            <person name="Hubbard S.S."/>
            <person name="Banfield J.F."/>
        </authorList>
    </citation>
    <scope>NUCLEOTIDE SEQUENCE [LARGE SCALE GENOMIC DNA]</scope>
</reference>
<dbReference type="EMBL" id="MHWP01000014">
    <property type="protein sequence ID" value="OHB10463.1"/>
    <property type="molecule type" value="Genomic_DNA"/>
</dbReference>
<keyword evidence="1" id="KW-1133">Transmembrane helix</keyword>
<comment type="caution">
    <text evidence="2">The sequence shown here is derived from an EMBL/GenBank/DDBJ whole genome shotgun (WGS) entry which is preliminary data.</text>
</comment>
<accession>A0A1G2UM16</accession>
<evidence type="ECO:0000256" key="1">
    <source>
        <dbReference type="SAM" id="Phobius"/>
    </source>
</evidence>
<name>A0A1G2UM16_9BACT</name>
<keyword evidence="1" id="KW-0472">Membrane</keyword>
<dbReference type="Proteomes" id="UP000177202">
    <property type="component" value="Unassembled WGS sequence"/>
</dbReference>
<sequence length="72" mass="8355">MKEFFKKFWINNPKVRKIAGVTLIVIGLLSVITPFTPVGFLFLIGLEILGLRTLFWEKVKSRFKNKKTSKID</sequence>